<dbReference type="GO" id="GO:0016740">
    <property type="term" value="F:transferase activity"/>
    <property type="evidence" value="ECO:0007669"/>
    <property type="project" value="UniProtKB-KW"/>
</dbReference>
<comment type="caution">
    <text evidence="2">The sequence shown here is derived from an EMBL/GenBank/DDBJ whole genome shotgun (WGS) entry which is preliminary data.</text>
</comment>
<reference evidence="2 3" key="1">
    <citation type="submission" date="2018-09" db="EMBL/GenBank/DDBJ databases">
        <title>YIM 75507 draft genome.</title>
        <authorList>
            <person name="Tang S."/>
            <person name="Feng Y."/>
        </authorList>
    </citation>
    <scope>NUCLEOTIDE SEQUENCE [LARGE SCALE GENOMIC DNA]</scope>
    <source>
        <strain evidence="2 3">YIM 75507</strain>
    </source>
</reference>
<sequence>MKITSVHPRDLGESELQRWRDLQRSGRLLPNPFLSPEFTLIVGELRADVRVAVVEDGPRIAGFLPYQRHALGVGRPVGAGLTDQQGMVHAPGLELDPRALLRACRLDVWEFDHLAEDQTVLGRHATSLHASPIMDLSGGFEAYREHIRRGSTYRGVTAKRRRLSREAGPVHHDFESADTGALRTLLGWKSAQYRRTGRTDRFARPWIVELVERLHATKTETFSGSLSVLYAGDVPVAGHFGLRTETVMAHWFPAYDPGFGRHSPGLVQHLEMAGDAAAAGLLQIDMGRGDKRYKDSLKNGELTVAEGRVARATPRALVHWIVRTPVRRARIVTLANPRLREHADRVLRGYGRFRTSVRDRAALVLAGLPAAEAPTWLGGII</sequence>
<dbReference type="InterPro" id="IPR016181">
    <property type="entry name" value="Acyl_CoA_acyltransferase"/>
</dbReference>
<evidence type="ECO:0000313" key="2">
    <source>
        <dbReference type="EMBL" id="RJL32644.1"/>
    </source>
</evidence>
<dbReference type="InterPro" id="IPR038740">
    <property type="entry name" value="BioF2-like_GNAT_dom"/>
</dbReference>
<protein>
    <submittedName>
        <fullName evidence="2">GNAT family N-acetyltransferase</fullName>
    </submittedName>
</protein>
<evidence type="ECO:0000313" key="3">
    <source>
        <dbReference type="Proteomes" id="UP000265768"/>
    </source>
</evidence>
<accession>A0A3A4BNL7</accession>
<dbReference type="Pfam" id="PF13480">
    <property type="entry name" value="Acetyltransf_6"/>
    <property type="match status" value="1"/>
</dbReference>
<dbReference type="EMBL" id="QZEY01000004">
    <property type="protein sequence ID" value="RJL32644.1"/>
    <property type="molecule type" value="Genomic_DNA"/>
</dbReference>
<dbReference type="AlphaFoldDB" id="A0A3A4BNL7"/>
<gene>
    <name evidence="2" type="ORF">D5H75_14145</name>
</gene>
<dbReference type="OrthoDB" id="4700839at2"/>
<keyword evidence="2" id="KW-0808">Transferase</keyword>
<dbReference type="Proteomes" id="UP000265768">
    <property type="component" value="Unassembled WGS sequence"/>
</dbReference>
<name>A0A3A4BNL7_9ACTN</name>
<evidence type="ECO:0000259" key="1">
    <source>
        <dbReference type="Pfam" id="PF13480"/>
    </source>
</evidence>
<keyword evidence="3" id="KW-1185">Reference proteome</keyword>
<dbReference type="SUPFAM" id="SSF55729">
    <property type="entry name" value="Acyl-CoA N-acyltransferases (Nat)"/>
    <property type="match status" value="1"/>
</dbReference>
<dbReference type="RefSeq" id="WP_119926892.1">
    <property type="nucleotide sequence ID" value="NZ_QZEY01000004.1"/>
</dbReference>
<feature type="domain" description="BioF2-like acetyltransferase" evidence="1">
    <location>
        <begin position="154"/>
        <end position="294"/>
    </location>
</feature>
<proteinExistence type="predicted"/>
<organism evidence="2 3">
    <name type="scientific">Bailinhaonella thermotolerans</name>
    <dbReference type="NCBI Taxonomy" id="1070861"/>
    <lineage>
        <taxon>Bacteria</taxon>
        <taxon>Bacillati</taxon>
        <taxon>Actinomycetota</taxon>
        <taxon>Actinomycetes</taxon>
        <taxon>Streptosporangiales</taxon>
        <taxon>Streptosporangiaceae</taxon>
        <taxon>Bailinhaonella</taxon>
    </lineage>
</organism>